<dbReference type="NCBIfam" id="NF041359">
    <property type="entry name" value="GntG_guanitoxin"/>
    <property type="match status" value="1"/>
</dbReference>
<dbReference type="SUPFAM" id="SSF53383">
    <property type="entry name" value="PLP-dependent transferases"/>
    <property type="match status" value="1"/>
</dbReference>
<dbReference type="Gene3D" id="3.90.1150.10">
    <property type="entry name" value="Aspartate Aminotransferase, domain 1"/>
    <property type="match status" value="1"/>
</dbReference>
<feature type="modified residue" description="N6-(pyridoxal phosphate)lysine" evidence="5">
    <location>
        <position position="206"/>
    </location>
</feature>
<dbReference type="AlphaFoldDB" id="A0A841H418"/>
<dbReference type="FunFam" id="3.40.640.10:FF:000030">
    <property type="entry name" value="Low-specificity L-threonine aldolase"/>
    <property type="match status" value="1"/>
</dbReference>
<dbReference type="RefSeq" id="WP_205761635.1">
    <property type="nucleotide sequence ID" value="NZ_JABDTL010000001.1"/>
</dbReference>
<name>A0A841H418_9BACT</name>
<keyword evidence="4 7" id="KW-0456">Lyase</keyword>
<evidence type="ECO:0000256" key="1">
    <source>
        <dbReference type="ARBA" id="ARBA00001933"/>
    </source>
</evidence>
<dbReference type="GO" id="GO:0008732">
    <property type="term" value="F:L-allo-threonine aldolase activity"/>
    <property type="evidence" value="ECO:0007669"/>
    <property type="project" value="TreeGrafter"/>
</dbReference>
<dbReference type="Proteomes" id="UP000582837">
    <property type="component" value="Unassembled WGS sequence"/>
</dbReference>
<dbReference type="InterPro" id="IPR023603">
    <property type="entry name" value="Low_specificity_L-TA-like"/>
</dbReference>
<sequence length="350" mass="36907">MPESARDMVDLRSDTVTRPSPEMRRAIAEAEVGDAVLGDDPTVAALERAAAQLLGKEAALFFPSGIMANTAGVLVWAQPGTEAVIDAGGHILNYEEGAAAAWGGVQLRAVQTPDGLLDPDLVAEAIRPDTPYLPQTSLVCVENTHNSAGGRILPLERMRAVRDVARERGVRVHLDGARLPNASVATGTPMSAWAAEADTVMFALSKGLGAPVGSILGGDAETMQRAWRLRRRLGGGMRQAGILAAAGLYALEHNFPLLAQDHRRARELAQAAGAVDGIQAAVPDTNIVMLDLEDAALQPAALLAALAERGILMTQFGPRRLRSVLHMDVGDDGIRRAAQALREVVEAARG</sequence>
<evidence type="ECO:0000259" key="6">
    <source>
        <dbReference type="Pfam" id="PF01212"/>
    </source>
</evidence>
<comment type="similarity">
    <text evidence="2">Belongs to the threonine aldolase family.</text>
</comment>
<dbReference type="InterPro" id="IPR015421">
    <property type="entry name" value="PyrdxlP-dep_Trfase_major"/>
</dbReference>
<proteinExistence type="inferred from homology"/>
<dbReference type="GO" id="GO:0006545">
    <property type="term" value="P:glycine biosynthetic process"/>
    <property type="evidence" value="ECO:0007669"/>
    <property type="project" value="TreeGrafter"/>
</dbReference>
<accession>A0A841H418</accession>
<protein>
    <submittedName>
        <fullName evidence="7">Threonine aldolase</fullName>
        <ecNumber evidence="7">4.1.2.5</ecNumber>
    </submittedName>
</protein>
<dbReference type="EMBL" id="JACHIA010000018">
    <property type="protein sequence ID" value="MBB6072797.1"/>
    <property type="molecule type" value="Genomic_DNA"/>
</dbReference>
<dbReference type="InterPro" id="IPR001597">
    <property type="entry name" value="ArAA_b-elim_lyase/Thr_aldolase"/>
</dbReference>
<dbReference type="PANTHER" id="PTHR48097">
    <property type="entry name" value="L-THREONINE ALDOLASE-RELATED"/>
    <property type="match status" value="1"/>
</dbReference>
<keyword evidence="8" id="KW-1185">Reference proteome</keyword>
<evidence type="ECO:0000256" key="3">
    <source>
        <dbReference type="ARBA" id="ARBA00022898"/>
    </source>
</evidence>
<dbReference type="Gene3D" id="3.40.640.10">
    <property type="entry name" value="Type I PLP-dependent aspartate aminotransferase-like (Major domain)"/>
    <property type="match status" value="1"/>
</dbReference>
<evidence type="ECO:0000313" key="8">
    <source>
        <dbReference type="Proteomes" id="UP000582837"/>
    </source>
</evidence>
<dbReference type="GO" id="GO:0005829">
    <property type="term" value="C:cytosol"/>
    <property type="evidence" value="ECO:0007669"/>
    <property type="project" value="TreeGrafter"/>
</dbReference>
<dbReference type="EC" id="4.1.2.5" evidence="7"/>
<evidence type="ECO:0000256" key="5">
    <source>
        <dbReference type="PIRSR" id="PIRSR017617-1"/>
    </source>
</evidence>
<comment type="caution">
    <text evidence="7">The sequence shown here is derived from an EMBL/GenBank/DDBJ whole genome shotgun (WGS) entry which is preliminary data.</text>
</comment>
<feature type="domain" description="Aromatic amino acid beta-eliminating lyase/threonine aldolase" evidence="6">
    <location>
        <begin position="10"/>
        <end position="294"/>
    </location>
</feature>
<keyword evidence="3" id="KW-0663">Pyridoxal phosphate</keyword>
<evidence type="ECO:0000256" key="4">
    <source>
        <dbReference type="ARBA" id="ARBA00023239"/>
    </source>
</evidence>
<evidence type="ECO:0000256" key="2">
    <source>
        <dbReference type="ARBA" id="ARBA00006966"/>
    </source>
</evidence>
<dbReference type="PIRSF" id="PIRSF017617">
    <property type="entry name" value="Thr_aldolase"/>
    <property type="match status" value="1"/>
</dbReference>
<dbReference type="GO" id="GO:0006567">
    <property type="term" value="P:L-threonine catabolic process"/>
    <property type="evidence" value="ECO:0007669"/>
    <property type="project" value="TreeGrafter"/>
</dbReference>
<dbReference type="InterPro" id="IPR015422">
    <property type="entry name" value="PyrdxlP-dep_Trfase_small"/>
</dbReference>
<organism evidence="7 8">
    <name type="scientific">Longimicrobium terrae</name>
    <dbReference type="NCBI Taxonomy" id="1639882"/>
    <lineage>
        <taxon>Bacteria</taxon>
        <taxon>Pseudomonadati</taxon>
        <taxon>Gemmatimonadota</taxon>
        <taxon>Longimicrobiia</taxon>
        <taxon>Longimicrobiales</taxon>
        <taxon>Longimicrobiaceae</taxon>
        <taxon>Longimicrobium</taxon>
    </lineage>
</organism>
<dbReference type="Pfam" id="PF01212">
    <property type="entry name" value="Beta_elim_lyase"/>
    <property type="match status" value="1"/>
</dbReference>
<dbReference type="PANTHER" id="PTHR48097:SF9">
    <property type="entry name" value="L-THREONINE ALDOLASE"/>
    <property type="match status" value="1"/>
</dbReference>
<reference evidence="7 8" key="1">
    <citation type="submission" date="2020-08" db="EMBL/GenBank/DDBJ databases">
        <title>Genomic Encyclopedia of Type Strains, Phase IV (KMG-IV): sequencing the most valuable type-strain genomes for metagenomic binning, comparative biology and taxonomic classification.</title>
        <authorList>
            <person name="Goeker M."/>
        </authorList>
    </citation>
    <scope>NUCLEOTIDE SEQUENCE [LARGE SCALE GENOMIC DNA]</scope>
    <source>
        <strain evidence="7 8">DSM 29007</strain>
    </source>
</reference>
<gene>
    <name evidence="7" type="ORF">HNQ61_004461</name>
</gene>
<dbReference type="InterPro" id="IPR015424">
    <property type="entry name" value="PyrdxlP-dep_Trfase"/>
</dbReference>
<evidence type="ECO:0000313" key="7">
    <source>
        <dbReference type="EMBL" id="MBB6072797.1"/>
    </source>
</evidence>
<comment type="cofactor">
    <cofactor evidence="1">
        <name>pyridoxal 5'-phosphate</name>
        <dbReference type="ChEBI" id="CHEBI:597326"/>
    </cofactor>
</comment>